<keyword evidence="3 5" id="KW-1133">Transmembrane helix</keyword>
<evidence type="ECO:0000313" key="7">
    <source>
        <dbReference type="EMBL" id="MBY0756755.1"/>
    </source>
</evidence>
<feature type="transmembrane region" description="Helical" evidence="5">
    <location>
        <begin position="133"/>
        <end position="152"/>
    </location>
</feature>
<gene>
    <name evidence="7" type="ORF">K5V21_15000</name>
</gene>
<sequence>MYLIYSLIVVILMSLLFTKTIRNHSKIFYSISSIAAITTTIYEILRLTSNLKLQGIIANLEKASMKGNIAIAFFVLVMFAGALNSRWAITKKLLSIRAELAILGSILILPHCVMYFVRFIVKLFNNQPIKPLYLIYLIVGLIAFIIMIPLFITSLKKFRSKMKYKDWKKLQRYAYPFYLLAYVHILLALLNSKQVDLLKLITYTVLFGVYFILKLVKTFSKKN</sequence>
<evidence type="ECO:0000259" key="6">
    <source>
        <dbReference type="Pfam" id="PF01794"/>
    </source>
</evidence>
<feature type="transmembrane region" description="Helical" evidence="5">
    <location>
        <begin position="100"/>
        <end position="121"/>
    </location>
</feature>
<organism evidence="7 8">
    <name type="scientific">Clostridium sardiniense</name>
    <name type="common">Clostridium absonum</name>
    <dbReference type="NCBI Taxonomy" id="29369"/>
    <lineage>
        <taxon>Bacteria</taxon>
        <taxon>Bacillati</taxon>
        <taxon>Bacillota</taxon>
        <taxon>Clostridia</taxon>
        <taxon>Eubacteriales</taxon>
        <taxon>Clostridiaceae</taxon>
        <taxon>Clostridium</taxon>
    </lineage>
</organism>
<proteinExistence type="predicted"/>
<evidence type="ECO:0000256" key="1">
    <source>
        <dbReference type="ARBA" id="ARBA00004141"/>
    </source>
</evidence>
<evidence type="ECO:0000256" key="3">
    <source>
        <dbReference type="ARBA" id="ARBA00022989"/>
    </source>
</evidence>
<feature type="transmembrane region" description="Helical" evidence="5">
    <location>
        <begin position="197"/>
        <end position="216"/>
    </location>
</feature>
<dbReference type="Pfam" id="PF01794">
    <property type="entry name" value="Ferric_reduct"/>
    <property type="match status" value="1"/>
</dbReference>
<protein>
    <submittedName>
        <fullName evidence="7">Ferric reductase-like transmembrane domain-containing protein</fullName>
    </submittedName>
</protein>
<accession>A0ABS7L112</accession>
<keyword evidence="4 5" id="KW-0472">Membrane</keyword>
<feature type="transmembrane region" description="Helical" evidence="5">
    <location>
        <begin position="69"/>
        <end position="88"/>
    </location>
</feature>
<keyword evidence="2 5" id="KW-0812">Transmembrane</keyword>
<evidence type="ECO:0000256" key="5">
    <source>
        <dbReference type="SAM" id="Phobius"/>
    </source>
</evidence>
<name>A0ABS7L112_CLOSR</name>
<feature type="transmembrane region" description="Helical" evidence="5">
    <location>
        <begin position="173"/>
        <end position="191"/>
    </location>
</feature>
<evidence type="ECO:0000313" key="8">
    <source>
        <dbReference type="Proteomes" id="UP001299068"/>
    </source>
</evidence>
<dbReference type="Proteomes" id="UP001299068">
    <property type="component" value="Unassembled WGS sequence"/>
</dbReference>
<feature type="transmembrane region" description="Helical" evidence="5">
    <location>
        <begin position="28"/>
        <end position="49"/>
    </location>
</feature>
<comment type="caution">
    <text evidence="7">The sequence shown here is derived from an EMBL/GenBank/DDBJ whole genome shotgun (WGS) entry which is preliminary data.</text>
</comment>
<feature type="domain" description="Ferric oxidoreductase" evidence="6">
    <location>
        <begin position="67"/>
        <end position="181"/>
    </location>
</feature>
<evidence type="ECO:0000256" key="4">
    <source>
        <dbReference type="ARBA" id="ARBA00023136"/>
    </source>
</evidence>
<comment type="subcellular location">
    <subcellularLocation>
        <location evidence="1">Membrane</location>
        <topology evidence="1">Multi-pass membrane protein</topology>
    </subcellularLocation>
</comment>
<reference evidence="7 8" key="1">
    <citation type="journal article" date="2021" name="Cell Host Microbe">
        <title>in vivo commensal control of Clostridioides difficile virulence.</title>
        <authorList>
            <person name="Girinathan B.P."/>
            <person name="Dibenedetto N."/>
            <person name="Worley J.N."/>
            <person name="Peltier J."/>
            <person name="Arrieta-Ortiz M.L."/>
            <person name="Rupa Christinal Immanuel S."/>
            <person name="Lavin R."/>
            <person name="Delaney M.L."/>
            <person name="Cummins C."/>
            <person name="Hoffmann M."/>
            <person name="Luo Y."/>
            <person name="Gonzalez-Escalona N."/>
            <person name="Allard M."/>
            <person name="Onderdonk A.B."/>
            <person name="Gerber G.K."/>
            <person name="Sonenshein A.L."/>
            <person name="Baliga N."/>
            <person name="Dupuy B."/>
            <person name="Bry L."/>
        </authorList>
    </citation>
    <scope>NUCLEOTIDE SEQUENCE [LARGE SCALE GENOMIC DNA]</scope>
    <source>
        <strain evidence="7 8">DSM 599</strain>
    </source>
</reference>
<dbReference type="RefSeq" id="WP_221861973.1">
    <property type="nucleotide sequence ID" value="NZ_JAIKTU010000013.1"/>
</dbReference>
<dbReference type="InterPro" id="IPR013130">
    <property type="entry name" value="Fe3_Rdtase_TM_dom"/>
</dbReference>
<evidence type="ECO:0000256" key="2">
    <source>
        <dbReference type="ARBA" id="ARBA00022692"/>
    </source>
</evidence>
<feature type="transmembrane region" description="Helical" evidence="5">
    <location>
        <begin position="6"/>
        <end position="21"/>
    </location>
</feature>
<keyword evidence="8" id="KW-1185">Reference proteome</keyword>
<dbReference type="EMBL" id="JAIKTU010000013">
    <property type="protein sequence ID" value="MBY0756755.1"/>
    <property type="molecule type" value="Genomic_DNA"/>
</dbReference>